<dbReference type="CDD" id="cd00048">
    <property type="entry name" value="DSRM_SF"/>
    <property type="match status" value="1"/>
</dbReference>
<feature type="compositionally biased region" description="Polar residues" evidence="1">
    <location>
        <begin position="415"/>
        <end position="427"/>
    </location>
</feature>
<dbReference type="PANTHER" id="PTHR35083">
    <property type="entry name" value="RGD1565685 PROTEIN"/>
    <property type="match status" value="1"/>
</dbReference>
<accession>A0A8K9WW34</accession>
<feature type="region of interest" description="Disordered" evidence="1">
    <location>
        <begin position="575"/>
        <end position="620"/>
    </location>
</feature>
<feature type="compositionally biased region" description="Basic and acidic residues" evidence="1">
    <location>
        <begin position="575"/>
        <end position="600"/>
    </location>
</feature>
<reference evidence="3" key="1">
    <citation type="submission" date="2020-07" db="EMBL/GenBank/DDBJ databases">
        <title>A long reads based de novo assembly of the rainbow trout Arlee double haploid line genome.</title>
        <authorList>
            <person name="Gao G."/>
            <person name="Palti Y."/>
        </authorList>
    </citation>
    <scope>NUCLEOTIDE SEQUENCE [LARGE SCALE GENOMIC DNA]</scope>
</reference>
<dbReference type="SMART" id="SM00358">
    <property type="entry name" value="DSRM"/>
    <property type="match status" value="3"/>
</dbReference>
<reference evidence="3" key="2">
    <citation type="submission" date="2025-08" db="UniProtKB">
        <authorList>
            <consortium name="Ensembl"/>
        </authorList>
    </citation>
    <scope>IDENTIFICATION</scope>
</reference>
<feature type="region of interest" description="Disordered" evidence="1">
    <location>
        <begin position="869"/>
        <end position="913"/>
    </location>
</feature>
<dbReference type="SUPFAM" id="SSF54768">
    <property type="entry name" value="dsRNA-binding domain-like"/>
    <property type="match status" value="2"/>
</dbReference>
<dbReference type="Gene3D" id="3.30.160.20">
    <property type="match status" value="3"/>
</dbReference>
<dbReference type="Proteomes" id="UP000694395">
    <property type="component" value="Chromosome 28"/>
</dbReference>
<feature type="domain" description="DRBM" evidence="2">
    <location>
        <begin position="334"/>
        <end position="397"/>
    </location>
</feature>
<name>A0A8K9WW34_ONCMY</name>
<dbReference type="Ensembl" id="ENSOMYT00000162166.1">
    <property type="protein sequence ID" value="ENSOMYP00000124214.1"/>
    <property type="gene ID" value="ENSOMYG00000041873.2"/>
</dbReference>
<evidence type="ECO:0000256" key="1">
    <source>
        <dbReference type="SAM" id="MobiDB-lite"/>
    </source>
</evidence>
<dbReference type="InterPro" id="IPR014720">
    <property type="entry name" value="dsRBD_dom"/>
</dbReference>
<feature type="region of interest" description="Disordered" evidence="1">
    <location>
        <begin position="679"/>
        <end position="705"/>
    </location>
</feature>
<feature type="region of interest" description="Disordered" evidence="1">
    <location>
        <begin position="402"/>
        <end position="427"/>
    </location>
</feature>
<protein>
    <recommendedName>
        <fullName evidence="2">DRBM domain-containing protein</fullName>
    </recommendedName>
</protein>
<dbReference type="GeneTree" id="ENSGT00390000006290"/>
<proteinExistence type="predicted"/>
<feature type="domain" description="DRBM" evidence="2">
    <location>
        <begin position="756"/>
        <end position="821"/>
    </location>
</feature>
<organism evidence="3 4">
    <name type="scientific">Oncorhynchus mykiss</name>
    <name type="common">Rainbow trout</name>
    <name type="synonym">Salmo gairdneri</name>
    <dbReference type="NCBI Taxonomy" id="8022"/>
    <lineage>
        <taxon>Eukaryota</taxon>
        <taxon>Metazoa</taxon>
        <taxon>Chordata</taxon>
        <taxon>Craniata</taxon>
        <taxon>Vertebrata</taxon>
        <taxon>Euteleostomi</taxon>
        <taxon>Actinopterygii</taxon>
        <taxon>Neopterygii</taxon>
        <taxon>Teleostei</taxon>
        <taxon>Protacanthopterygii</taxon>
        <taxon>Salmoniformes</taxon>
        <taxon>Salmonidae</taxon>
        <taxon>Salmoninae</taxon>
        <taxon>Oncorhynchus</taxon>
    </lineage>
</organism>
<feature type="domain" description="DRBM" evidence="2">
    <location>
        <begin position="478"/>
        <end position="544"/>
    </location>
</feature>
<feature type="compositionally biased region" description="Polar residues" evidence="1">
    <location>
        <begin position="871"/>
        <end position="897"/>
    </location>
</feature>
<evidence type="ECO:0000259" key="2">
    <source>
        <dbReference type="SMART" id="SM00358"/>
    </source>
</evidence>
<reference evidence="3" key="3">
    <citation type="submission" date="2025-09" db="UniProtKB">
        <authorList>
            <consortium name="Ensembl"/>
        </authorList>
    </citation>
    <scope>IDENTIFICATION</scope>
</reference>
<keyword evidence="4" id="KW-1185">Reference proteome</keyword>
<dbReference type="PANTHER" id="PTHR35083:SF3">
    <property type="entry name" value="SI:CH211-91P5.3"/>
    <property type="match status" value="1"/>
</dbReference>
<sequence length="1226" mass="135392">MDSFRRFQDDDYKNWIKTTMGLNCLKTRLGGFLEHETETYHDHLRNKVNANKGDLCKTQCNLKKWMPRPKQVPQVCEVCVPWRDEIWANHSCKGGQVYWNNSKPYLWPTKKWEVAKVYMPRGNIDHTTVDQFDISAFLNLMSQCSYFAKFVKSKTLITQVTNVRNQVMHSADFRVEKRELESYLGRIKDLGQALKTHYPKFSELTEEIEQLQNTDFSFIMSCVGKKIALAAEHSESMLKLQNFLSLEQQILKEKLECLSQRYEEDRETALTLEELQCVRVFLEGNNDLQKSLAPQWERLTEVQERVDTLTVRVDTLEMNTRTHDPEFSTDILKYKNHLYEEARRQGWPEPVFSEIKEALGYRGRVQVRGQTFEGVQVCPKSKTAHQEVAKLALSQLAKDSASLSELANDTEEGEASSSQTDQPQSLSCTGPMFFGSVTVVLKTDITSGEGHSGMTEAVQSAYKKLALLLDLPESASSYKDVVLKHCHTRDVPPPEEAVQSDAEEKTYQCTLQFTGPITFYVPEGSSKKKQACQQAAKVALQRLSGVLGSKEVVGGNYVSTLKELLEAQTPQLDKPAYDVTDRGRGAGEVTERGGGVEERGGVTSGGGIGKKEKGVGSSEGEGCPHLPPAPMIHSVQPPESQVVPVSLMETLVTMDPMATTVTMVAMHTTAPINTTITMETQGGGASESDPNQATPTLPEESSVSSDGRGFVMCVAVRVQKDLDPHEASSREEALQAAYCSLLQGLSLGPPPTAGGEKQSVLEFFRRTKCDPPVEDCVTTMEGKHRCALRIVGELTFHSTEAAPKKQQAEHCAAKEALRRLNGVLSGVLGGDIGRAGPNYKGKLQELLVKHGGGAKPEYKNTEANKIRTGAAASQMTGETAAVGTTLQGDKLSVTTETTPDDSGPPPSKRSAGGEMEEIRRCLALWSLQPPCVVCENVSVEQLCEWTVEVRLDRHAFRNQTLFSSKKEAIRWSCHSLGTAGDIFQPGTDESKSTAVVKTFFLQRSFPLPVEEVAEPEKGRFCCNLKDITCVFTYRGEGSSEAAACQSAYQRALSRLAPFIGYCGPVAPPSSTADAKQRLSTLLEGTALTSVKSALSETQYRISAQLRFSGYSMETEGQDSRKATRAQLSQRLLGLLGEDEMGQYLTHTNTHTHTHTHTYVDIVNPSTDSTASVRNVLDEWFAKKGLEKPGFEYTNDKFGTKVTFSAPLICSYKGRLLTHSHIYVSVI</sequence>
<evidence type="ECO:0000313" key="3">
    <source>
        <dbReference type="Ensembl" id="ENSOMYP00000124214.1"/>
    </source>
</evidence>
<evidence type="ECO:0000313" key="4">
    <source>
        <dbReference type="Proteomes" id="UP000694395"/>
    </source>
</evidence>
<dbReference type="Pfam" id="PF00035">
    <property type="entry name" value="dsrm"/>
    <property type="match status" value="1"/>
</dbReference>
<dbReference type="AlphaFoldDB" id="A0A8K9WW34"/>
<gene>
    <name evidence="3" type="primary">si:ch211-91p5.3</name>
</gene>
<feature type="compositionally biased region" description="Polar residues" evidence="1">
    <location>
        <begin position="688"/>
        <end position="705"/>
    </location>
</feature>
<dbReference type="Pfam" id="PF15112">
    <property type="entry name" value="DUF4559"/>
    <property type="match status" value="1"/>
</dbReference>
<dbReference type="InterPro" id="IPR027897">
    <property type="entry name" value="DUF4559"/>
</dbReference>